<dbReference type="GO" id="GO:0005198">
    <property type="term" value="F:structural molecule activity"/>
    <property type="evidence" value="ECO:0007669"/>
    <property type="project" value="InterPro"/>
</dbReference>
<evidence type="ECO:0008006" key="2">
    <source>
        <dbReference type="Google" id="ProtNLM"/>
    </source>
</evidence>
<name>A0A3B0VNU7_9ZZZZ</name>
<dbReference type="PANTHER" id="PTHR38009:SF1">
    <property type="entry name" value="CONSERVED HYPOTHETICAL PHAGE TAIL PROTEIN"/>
    <property type="match status" value="1"/>
</dbReference>
<gene>
    <name evidence="1" type="ORF">MNBD_CHLOROFLEXI01-376</name>
</gene>
<proteinExistence type="predicted"/>
<dbReference type="InterPro" id="IPR011747">
    <property type="entry name" value="CHP02241"/>
</dbReference>
<evidence type="ECO:0000313" key="1">
    <source>
        <dbReference type="EMBL" id="VAW40752.1"/>
    </source>
</evidence>
<sequence length="153" mass="17507">MLSAIMGAATLNINPYQAFNYWVEIEGLLVFGFSEVSGLESSIETIDHREGGVNHYVHQFPSQVTQSNLVLKKGMTPFDFLWDWYHDTTQGIIERKNGTIMLMNEFHLPVRWWNFHNAFPTKWSGPQFNASSGEVAFETIELVHEGISKPLFP</sequence>
<reference evidence="1" key="1">
    <citation type="submission" date="2018-06" db="EMBL/GenBank/DDBJ databases">
        <authorList>
            <person name="Zhirakovskaya E."/>
        </authorList>
    </citation>
    <scope>NUCLEOTIDE SEQUENCE</scope>
</reference>
<protein>
    <recommendedName>
        <fullName evidence="2">Phage tail protein</fullName>
    </recommendedName>
</protein>
<accession>A0A3B0VNU7</accession>
<dbReference type="InterPro" id="IPR010667">
    <property type="entry name" value="Phage_T4_Gp19"/>
</dbReference>
<dbReference type="Pfam" id="PF06841">
    <property type="entry name" value="Phage_T4_gp19"/>
    <property type="match status" value="1"/>
</dbReference>
<dbReference type="PANTHER" id="PTHR38009">
    <property type="entry name" value="CONSERVED HYPOTHETICAL PHAGE TAIL PROTEIN"/>
    <property type="match status" value="1"/>
</dbReference>
<dbReference type="EMBL" id="UOEU01000811">
    <property type="protein sequence ID" value="VAW40752.1"/>
    <property type="molecule type" value="Genomic_DNA"/>
</dbReference>
<organism evidence="1">
    <name type="scientific">hydrothermal vent metagenome</name>
    <dbReference type="NCBI Taxonomy" id="652676"/>
    <lineage>
        <taxon>unclassified sequences</taxon>
        <taxon>metagenomes</taxon>
        <taxon>ecological metagenomes</taxon>
    </lineage>
</organism>
<dbReference type="NCBIfam" id="TIGR02241">
    <property type="entry name" value="conserved hypothetical phage tail region protein"/>
    <property type="match status" value="1"/>
</dbReference>
<dbReference type="AlphaFoldDB" id="A0A3B0VNU7"/>